<feature type="region of interest" description="Disordered" evidence="1">
    <location>
        <begin position="104"/>
        <end position="136"/>
    </location>
</feature>
<dbReference type="AlphaFoldDB" id="A0A5E6SNZ3"/>
<reference evidence="2 3" key="1">
    <citation type="submission" date="2019-09" db="EMBL/GenBank/DDBJ databases">
        <authorList>
            <person name="Chandra G."/>
            <person name="Truman W A."/>
        </authorList>
    </citation>
    <scope>NUCLEOTIDE SEQUENCE [LARGE SCALE GENOMIC DNA]</scope>
    <source>
        <strain evidence="2">PS659</strain>
    </source>
</reference>
<organism evidence="2 3">
    <name type="scientific">Pseudomonas fluorescens</name>
    <dbReference type="NCBI Taxonomy" id="294"/>
    <lineage>
        <taxon>Bacteria</taxon>
        <taxon>Pseudomonadati</taxon>
        <taxon>Pseudomonadota</taxon>
        <taxon>Gammaproteobacteria</taxon>
        <taxon>Pseudomonadales</taxon>
        <taxon>Pseudomonadaceae</taxon>
        <taxon>Pseudomonas</taxon>
    </lineage>
</organism>
<dbReference type="InterPro" id="IPR008727">
    <property type="entry name" value="PAAR_motif"/>
</dbReference>
<dbReference type="Pfam" id="PF05488">
    <property type="entry name" value="PAAR_motif"/>
    <property type="match status" value="1"/>
</dbReference>
<evidence type="ECO:0000313" key="3">
    <source>
        <dbReference type="Proteomes" id="UP000326729"/>
    </source>
</evidence>
<evidence type="ECO:0000313" key="2">
    <source>
        <dbReference type="EMBL" id="VVM82436.1"/>
    </source>
</evidence>
<sequence length="471" mass="49127">MSKGYFIGLNDKTTCGGTVLDGDTRIMLYGIAHAKEGDRVTCGKSEGIYQIVGGISHIISNDKRMAGTLDSFSSCPCKAQLIPSVLTAIYGNAASPAPQLATRAAQPTASAATLQSPAPQQSSFAPSSQPVPTAFSTSDAAEPGFYVVPNSMTREQLEATLFPSRSAAVMSKFQALNPGTGDVKAGSMIVLSDPNNTSCTYQEAQLMRVAQEVETALDPLTPQEADFMHLHAAEIAIFTGETSTWLGVGAVVLEKHLASLRDILQDIERLHQDNYRQHGHLRSPSFFADRKHLLTQLDAHLLNSTRLRGQTTLGDHPKLKTALGISTRSLVHRWDKAGAPGPIPGYSNHVSAISRAAKYMQAGGYIGIGIGGVSSLLAVQEVCVGDSGTACKKVKFTEGGKFVGGTVGSVVGAGIAQRTAGPICVALGVSTVVGGVVCVAAVIGVGAWAGGAYVGEGGELAGEILYEKTQK</sequence>
<evidence type="ECO:0008006" key="4">
    <source>
        <dbReference type="Google" id="ProtNLM"/>
    </source>
</evidence>
<feature type="compositionally biased region" description="Low complexity" evidence="1">
    <location>
        <begin position="104"/>
        <end position="130"/>
    </location>
</feature>
<dbReference type="OrthoDB" id="6352550at2"/>
<dbReference type="EMBL" id="CABVGY010000011">
    <property type="protein sequence ID" value="VVM82436.1"/>
    <property type="molecule type" value="Genomic_DNA"/>
</dbReference>
<protein>
    <recommendedName>
        <fullName evidence="4">PAAR domain-containing protein</fullName>
    </recommendedName>
</protein>
<gene>
    <name evidence="2" type="ORF">PS659_02415</name>
</gene>
<dbReference type="Proteomes" id="UP000326729">
    <property type="component" value="Unassembled WGS sequence"/>
</dbReference>
<dbReference type="CDD" id="cd14744">
    <property type="entry name" value="PAAR_CT_2"/>
    <property type="match status" value="1"/>
</dbReference>
<evidence type="ECO:0000256" key="1">
    <source>
        <dbReference type="SAM" id="MobiDB-lite"/>
    </source>
</evidence>
<accession>A0A5E6SNZ3</accession>
<dbReference type="RefSeq" id="WP_150716272.1">
    <property type="nucleotide sequence ID" value="NZ_CABVGY010000011.1"/>
</dbReference>
<name>A0A5E6SNZ3_PSEFL</name>
<proteinExistence type="predicted"/>